<keyword evidence="2 7" id="KW-0732">Signal</keyword>
<evidence type="ECO:0000256" key="5">
    <source>
        <dbReference type="RuleBase" id="RU004004"/>
    </source>
</evidence>
<gene>
    <name evidence="10" type="ORF">Thena_0573</name>
</gene>
<sequence>MKWFLKSCFFLFFLFISITSYASDKPALVNIGTNNQDTYDELTLTFSGPIDLNSISEERLNYPDCIKFTFKNVNLSLKPGQKIFADLSKIDYLSYYIVPEGVELYAYLRDPDTSVSIQKTADNVIKLKFQSKEISKSVQTGSPGNENVESKSSNQNVSSSGNANNLDSGLYPKGFNLSNFKSQTSNEQNESSNNYQAENSPMISYMAFKGADIRDVLATLARLGGYNLVAADSVKGSVTVDLKDISVDDAIKLVTKINNFSMQKVGNVLVIGTDKDLSNFGVIRVYKLYNVGNKTIIETSTSATAGGGTSGGASGLTINKVTTMRQGVDVAKLIAEGIGASFSSTKIASSSGGGESTSTSSSSNSSGKVLYDDRTNTITVIAPEDKQKIAEELLQNLDKPLKQIEVQVMVIELDNQGIKQLGIQWPNNIQFSGNATGTRTYGTSKSKSSVYTGTISNITASLYAQLNNNNAKILSDPRILALDGQDSYVFAGDKLYIPQVSSATGGNVTYTTNEYDVGVLLKITPFIGENGEITIHVTPSVSAFNGDVTQLQINQPFTTTIREADVTARVKDGQTFYIGGLISDEQRKQTISVPGLGNMPLLGPMFRYDYNMKSRTEVIFLLTPHIVKNS</sequence>
<evidence type="ECO:0000256" key="3">
    <source>
        <dbReference type="ARBA" id="ARBA00023136"/>
    </source>
</evidence>
<evidence type="ECO:0000259" key="8">
    <source>
        <dbReference type="Pfam" id="PF00263"/>
    </source>
</evidence>
<dbReference type="PRINTS" id="PR00811">
    <property type="entry name" value="BCTERIALGSPD"/>
</dbReference>
<proteinExistence type="inferred from homology"/>
<evidence type="ECO:0000313" key="10">
    <source>
        <dbReference type="EMBL" id="AEE14211.1"/>
    </source>
</evidence>
<dbReference type="GO" id="GO:0015627">
    <property type="term" value="C:type II protein secretion system complex"/>
    <property type="evidence" value="ECO:0007669"/>
    <property type="project" value="TreeGrafter"/>
</dbReference>
<evidence type="ECO:0000256" key="1">
    <source>
        <dbReference type="ARBA" id="ARBA00004370"/>
    </source>
</evidence>
<dbReference type="PANTHER" id="PTHR30332">
    <property type="entry name" value="PROBABLE GENERAL SECRETION PATHWAY PROTEIN D"/>
    <property type="match status" value="1"/>
</dbReference>
<feature type="signal peptide" evidence="7">
    <location>
        <begin position="1"/>
        <end position="22"/>
    </location>
</feature>
<feature type="region of interest" description="Disordered" evidence="6">
    <location>
        <begin position="136"/>
        <end position="163"/>
    </location>
</feature>
<dbReference type="InterPro" id="IPR001775">
    <property type="entry name" value="GspD/PilQ"/>
</dbReference>
<dbReference type="STRING" id="747365.Thena_0573"/>
<dbReference type="InterPro" id="IPR005644">
    <property type="entry name" value="NolW-like"/>
</dbReference>
<dbReference type="KEGG" id="tnr:Thena_0573"/>
<evidence type="ECO:0000256" key="7">
    <source>
        <dbReference type="SAM" id="SignalP"/>
    </source>
</evidence>
<dbReference type="EMBL" id="CP002690">
    <property type="protein sequence ID" value="AEE14211.1"/>
    <property type="molecule type" value="Genomic_DNA"/>
</dbReference>
<feature type="domain" description="NolW-like" evidence="9">
    <location>
        <begin position="307"/>
        <end position="403"/>
    </location>
</feature>
<feature type="chain" id="PRO_5004013933" evidence="7">
    <location>
        <begin position="23"/>
        <end position="630"/>
    </location>
</feature>
<dbReference type="GO" id="GO:0009279">
    <property type="term" value="C:cell outer membrane"/>
    <property type="evidence" value="ECO:0007669"/>
    <property type="project" value="UniProtKB-SubCell"/>
</dbReference>
<keyword evidence="3" id="KW-0472">Membrane</keyword>
<feature type="compositionally biased region" description="Low complexity" evidence="6">
    <location>
        <begin position="145"/>
        <end position="163"/>
    </location>
</feature>
<comment type="subcellular location">
    <subcellularLocation>
        <location evidence="5">Cell outer membrane</location>
    </subcellularLocation>
    <subcellularLocation>
        <location evidence="1">Membrane</location>
    </subcellularLocation>
</comment>
<dbReference type="Pfam" id="PF00263">
    <property type="entry name" value="Secretin"/>
    <property type="match status" value="1"/>
</dbReference>
<dbReference type="AlphaFoldDB" id="M1E5E0"/>
<evidence type="ECO:0000256" key="6">
    <source>
        <dbReference type="SAM" id="MobiDB-lite"/>
    </source>
</evidence>
<feature type="domain" description="Type II/III secretion system secretin-like" evidence="8">
    <location>
        <begin position="467"/>
        <end position="628"/>
    </location>
</feature>
<dbReference type="Pfam" id="PF03958">
    <property type="entry name" value="Secretin_N"/>
    <property type="match status" value="1"/>
</dbReference>
<dbReference type="InterPro" id="IPR050810">
    <property type="entry name" value="Bact_Secretion_Sys_Channel"/>
</dbReference>
<dbReference type="PANTHER" id="PTHR30332:SF17">
    <property type="entry name" value="TYPE IV PILIATION SYSTEM PROTEIN DR_0774-RELATED"/>
    <property type="match status" value="1"/>
</dbReference>
<evidence type="ECO:0000256" key="4">
    <source>
        <dbReference type="RuleBase" id="RU004003"/>
    </source>
</evidence>
<feature type="compositionally biased region" description="Low complexity" evidence="6">
    <location>
        <begin position="345"/>
        <end position="367"/>
    </location>
</feature>
<dbReference type="InterPro" id="IPR038591">
    <property type="entry name" value="NolW-like_sf"/>
</dbReference>
<feature type="region of interest" description="Disordered" evidence="6">
    <location>
        <begin position="345"/>
        <end position="368"/>
    </location>
</feature>
<protein>
    <submittedName>
        <fullName evidence="10">Type II and III secretion system protein</fullName>
    </submittedName>
</protein>
<dbReference type="GO" id="GO:0009306">
    <property type="term" value="P:protein secretion"/>
    <property type="evidence" value="ECO:0007669"/>
    <property type="project" value="InterPro"/>
</dbReference>
<organism evidence="10 11">
    <name type="scientific">Thermodesulfobium narugense DSM 14796</name>
    <dbReference type="NCBI Taxonomy" id="747365"/>
    <lineage>
        <taxon>Bacteria</taxon>
        <taxon>Pseudomonadati</taxon>
        <taxon>Thermodesulfobiota</taxon>
        <taxon>Thermodesulfobiia</taxon>
        <taxon>Thermodesulfobiales</taxon>
        <taxon>Thermodesulfobiaceae</taxon>
        <taxon>Thermodesulfobium</taxon>
    </lineage>
</organism>
<dbReference type="RefSeq" id="WP_013755938.1">
    <property type="nucleotide sequence ID" value="NC_015499.1"/>
</dbReference>
<accession>M1E5E0</accession>
<evidence type="ECO:0000259" key="9">
    <source>
        <dbReference type="Pfam" id="PF03958"/>
    </source>
</evidence>
<keyword evidence="11" id="KW-1185">Reference proteome</keyword>
<dbReference type="Gene3D" id="3.30.1370.130">
    <property type="match status" value="1"/>
</dbReference>
<comment type="similarity">
    <text evidence="4">Belongs to the bacterial secretin family.</text>
</comment>
<name>M1E5E0_9BACT</name>
<keyword evidence="5" id="KW-0813">Transport</keyword>
<dbReference type="HOGENOM" id="CLU_434084_0_0_9"/>
<dbReference type="InterPro" id="IPR004846">
    <property type="entry name" value="T2SS/T3SS_dom"/>
</dbReference>
<dbReference type="eggNOG" id="COG4796">
    <property type="taxonomic scope" value="Bacteria"/>
</dbReference>
<dbReference type="Gene3D" id="3.30.1370.120">
    <property type="match status" value="1"/>
</dbReference>
<evidence type="ECO:0000256" key="2">
    <source>
        <dbReference type="ARBA" id="ARBA00022729"/>
    </source>
</evidence>
<evidence type="ECO:0000313" key="11">
    <source>
        <dbReference type="Proteomes" id="UP000011765"/>
    </source>
</evidence>
<dbReference type="Proteomes" id="UP000011765">
    <property type="component" value="Chromosome"/>
</dbReference>
<reference evidence="10 11" key="1">
    <citation type="submission" date="2011-04" db="EMBL/GenBank/DDBJ databases">
        <title>The complete genome of Thermodesulfobium narugense DSM 14796.</title>
        <authorList>
            <consortium name="US DOE Joint Genome Institute (JGI-PGF)"/>
            <person name="Lucas S."/>
            <person name="Han J."/>
            <person name="Lapidus A."/>
            <person name="Bruce D."/>
            <person name="Goodwin L."/>
            <person name="Pitluck S."/>
            <person name="Peters L."/>
            <person name="Kyrpides N."/>
            <person name="Mavromatis K."/>
            <person name="Pagani I."/>
            <person name="Ivanova N."/>
            <person name="Ovchinnikova G."/>
            <person name="Zhang X."/>
            <person name="Saunders L."/>
            <person name="Detter J.C."/>
            <person name="Tapia R."/>
            <person name="Han C."/>
            <person name="Land M."/>
            <person name="Hauser L."/>
            <person name="Markowitz V."/>
            <person name="Cheng J.-F."/>
            <person name="Hugenholtz P."/>
            <person name="Woyke T."/>
            <person name="Wu D."/>
            <person name="Spring S."/>
            <person name="Schroeder M."/>
            <person name="Brambilla E."/>
            <person name="Klenk H.-P."/>
            <person name="Eisen J.A."/>
        </authorList>
    </citation>
    <scope>NUCLEOTIDE SEQUENCE [LARGE SCALE GENOMIC DNA]</scope>
    <source>
        <strain evidence="10 11">DSM 14796</strain>
    </source>
</reference>